<accession>A0A7C4MK64</accession>
<dbReference type="EMBL" id="DSUH01000015">
    <property type="protein sequence ID" value="HGU31342.1"/>
    <property type="molecule type" value="Genomic_DNA"/>
</dbReference>
<dbReference type="InterPro" id="IPR024227">
    <property type="entry name" value="DUF3795"/>
</dbReference>
<proteinExistence type="predicted"/>
<reference evidence="1" key="1">
    <citation type="journal article" date="2020" name="mSystems">
        <title>Genome- and Community-Level Interaction Insights into Carbon Utilization and Element Cycling Functions of Hydrothermarchaeota in Hydrothermal Sediment.</title>
        <authorList>
            <person name="Zhou Z."/>
            <person name="Liu Y."/>
            <person name="Xu W."/>
            <person name="Pan J."/>
            <person name="Luo Z.H."/>
            <person name="Li M."/>
        </authorList>
    </citation>
    <scope>NUCLEOTIDE SEQUENCE [LARGE SCALE GENOMIC DNA]</scope>
    <source>
        <strain evidence="1">SpSt-477</strain>
    </source>
</reference>
<dbReference type="Pfam" id="PF12675">
    <property type="entry name" value="DUF3795"/>
    <property type="match status" value="1"/>
</dbReference>
<dbReference type="AlphaFoldDB" id="A0A7C4MK64"/>
<comment type="caution">
    <text evidence="1">The sequence shown here is derived from an EMBL/GenBank/DDBJ whole genome shotgun (WGS) entry which is preliminary data.</text>
</comment>
<gene>
    <name evidence="1" type="ORF">ENS29_00630</name>
</gene>
<sequence length="163" mass="18227">MDANPQWLSPCGLYCGVCAIRIAHRDGNVKLKEKLVALYRGDSPGKGTLPNAEGLTVADIHCGGCLSEDRFLHCQQCDIRNCCQEKGISGCHLCDEFPCRWIEDFPMTVGKRVILRAVPYRRAHGDEQWAADEEARYRCPDCGAPAVRGAMRCNRCKRELNLD</sequence>
<organism evidence="1">
    <name type="scientific">Desulfatirhabdium butyrativorans</name>
    <dbReference type="NCBI Taxonomy" id="340467"/>
    <lineage>
        <taxon>Bacteria</taxon>
        <taxon>Pseudomonadati</taxon>
        <taxon>Thermodesulfobacteriota</taxon>
        <taxon>Desulfobacteria</taxon>
        <taxon>Desulfobacterales</taxon>
        <taxon>Desulfatirhabdiaceae</taxon>
        <taxon>Desulfatirhabdium</taxon>
    </lineage>
</organism>
<name>A0A7C4MK64_9BACT</name>
<evidence type="ECO:0000313" key="1">
    <source>
        <dbReference type="EMBL" id="HGU31342.1"/>
    </source>
</evidence>
<protein>
    <submittedName>
        <fullName evidence="1">DUF3795 domain-containing protein</fullName>
    </submittedName>
</protein>